<gene>
    <name evidence="2" type="ORF">E2C01_081282</name>
</gene>
<evidence type="ECO:0000313" key="2">
    <source>
        <dbReference type="EMBL" id="MPC86453.1"/>
    </source>
</evidence>
<proteinExistence type="predicted"/>
<protein>
    <submittedName>
        <fullName evidence="2">Uncharacterized protein</fullName>
    </submittedName>
</protein>
<name>A0A5B7IVV4_PORTR</name>
<dbReference type="Proteomes" id="UP000324222">
    <property type="component" value="Unassembled WGS sequence"/>
</dbReference>
<feature type="compositionally biased region" description="Gly residues" evidence="1">
    <location>
        <begin position="1"/>
        <end position="21"/>
    </location>
</feature>
<evidence type="ECO:0000313" key="3">
    <source>
        <dbReference type="Proteomes" id="UP000324222"/>
    </source>
</evidence>
<evidence type="ECO:0000256" key="1">
    <source>
        <dbReference type="SAM" id="MobiDB-lite"/>
    </source>
</evidence>
<dbReference type="EMBL" id="VSRR010071502">
    <property type="protein sequence ID" value="MPC86453.1"/>
    <property type="molecule type" value="Genomic_DNA"/>
</dbReference>
<dbReference type="AlphaFoldDB" id="A0A5B7IVV4"/>
<reference evidence="2 3" key="1">
    <citation type="submission" date="2019-05" db="EMBL/GenBank/DDBJ databases">
        <title>Another draft genome of Portunus trituberculatus and its Hox gene families provides insights of decapod evolution.</title>
        <authorList>
            <person name="Jeong J.-H."/>
            <person name="Song I."/>
            <person name="Kim S."/>
            <person name="Choi T."/>
            <person name="Kim D."/>
            <person name="Ryu S."/>
            <person name="Kim W."/>
        </authorList>
    </citation>
    <scope>NUCLEOTIDE SEQUENCE [LARGE SCALE GENOMIC DNA]</scope>
    <source>
        <tissue evidence="2">Muscle</tissue>
    </source>
</reference>
<comment type="caution">
    <text evidence="2">The sequence shown here is derived from an EMBL/GenBank/DDBJ whole genome shotgun (WGS) entry which is preliminary data.</text>
</comment>
<keyword evidence="3" id="KW-1185">Reference proteome</keyword>
<feature type="region of interest" description="Disordered" evidence="1">
    <location>
        <begin position="1"/>
        <end position="24"/>
    </location>
</feature>
<organism evidence="2 3">
    <name type="scientific">Portunus trituberculatus</name>
    <name type="common">Swimming crab</name>
    <name type="synonym">Neptunus trituberculatus</name>
    <dbReference type="NCBI Taxonomy" id="210409"/>
    <lineage>
        <taxon>Eukaryota</taxon>
        <taxon>Metazoa</taxon>
        <taxon>Ecdysozoa</taxon>
        <taxon>Arthropoda</taxon>
        <taxon>Crustacea</taxon>
        <taxon>Multicrustacea</taxon>
        <taxon>Malacostraca</taxon>
        <taxon>Eumalacostraca</taxon>
        <taxon>Eucarida</taxon>
        <taxon>Decapoda</taxon>
        <taxon>Pleocyemata</taxon>
        <taxon>Brachyura</taxon>
        <taxon>Eubrachyura</taxon>
        <taxon>Portunoidea</taxon>
        <taxon>Portunidae</taxon>
        <taxon>Portuninae</taxon>
        <taxon>Portunus</taxon>
    </lineage>
</organism>
<accession>A0A5B7IVV4</accession>
<sequence>MTGRGRYTGRGGNAGGQGAGDYGPCVKNRPLTPFRHVSLAPPFRYKSTAGSLTKKLSSETTVEGVTVP</sequence>